<sequence length="227" mass="25697">MHIRPLDVKARKKQRKVETEVADLKKRMEEATNKNIVLSNREIRLLRYLDLTEDEKEKLKGSYKVARKLEKLENLGQDKGDSSDDDDEDKTDDHEYQSLESYTSENSHSGGILSPRNADTPSLTESMQMVDEILSDGRMDKLEKIEKLEAILSAVTSSATEQLSTNNTDASPIKCVCMCQDNPRTNRQSAGINVACQTLSTGDIVFTRVFVSEEEKERVRLLNSPKK</sequence>
<dbReference type="EMBL" id="JADYXP020000010">
    <property type="protein sequence ID" value="KAL0115543.1"/>
    <property type="molecule type" value="Genomic_DNA"/>
</dbReference>
<reference evidence="2 3" key="1">
    <citation type="submission" date="2023-03" db="EMBL/GenBank/DDBJ databases">
        <title>High recombination rates correlate with genetic variation in Cardiocondyla obscurior ants.</title>
        <authorList>
            <person name="Errbii M."/>
        </authorList>
    </citation>
    <scope>NUCLEOTIDE SEQUENCE [LARGE SCALE GENOMIC DNA]</scope>
    <source>
        <strain evidence="2">Alpha-2009</strain>
        <tissue evidence="2">Whole body</tissue>
    </source>
</reference>
<name>A0AAW2FI78_9HYME</name>
<gene>
    <name evidence="2" type="ORF">PUN28_010812</name>
</gene>
<dbReference type="AlphaFoldDB" id="A0AAW2FI78"/>
<organism evidence="2 3">
    <name type="scientific">Cardiocondyla obscurior</name>
    <dbReference type="NCBI Taxonomy" id="286306"/>
    <lineage>
        <taxon>Eukaryota</taxon>
        <taxon>Metazoa</taxon>
        <taxon>Ecdysozoa</taxon>
        <taxon>Arthropoda</taxon>
        <taxon>Hexapoda</taxon>
        <taxon>Insecta</taxon>
        <taxon>Pterygota</taxon>
        <taxon>Neoptera</taxon>
        <taxon>Endopterygota</taxon>
        <taxon>Hymenoptera</taxon>
        <taxon>Apocrita</taxon>
        <taxon>Aculeata</taxon>
        <taxon>Formicoidea</taxon>
        <taxon>Formicidae</taxon>
        <taxon>Myrmicinae</taxon>
        <taxon>Cardiocondyla</taxon>
    </lineage>
</organism>
<feature type="region of interest" description="Disordered" evidence="1">
    <location>
        <begin position="1"/>
        <end position="20"/>
    </location>
</feature>
<evidence type="ECO:0000313" key="2">
    <source>
        <dbReference type="EMBL" id="KAL0115543.1"/>
    </source>
</evidence>
<comment type="caution">
    <text evidence="2">The sequence shown here is derived from an EMBL/GenBank/DDBJ whole genome shotgun (WGS) entry which is preliminary data.</text>
</comment>
<evidence type="ECO:0000256" key="1">
    <source>
        <dbReference type="SAM" id="MobiDB-lite"/>
    </source>
</evidence>
<accession>A0AAW2FI78</accession>
<keyword evidence="3" id="KW-1185">Reference proteome</keyword>
<evidence type="ECO:0000313" key="3">
    <source>
        <dbReference type="Proteomes" id="UP001430953"/>
    </source>
</evidence>
<feature type="region of interest" description="Disordered" evidence="1">
    <location>
        <begin position="74"/>
        <end position="123"/>
    </location>
</feature>
<feature type="compositionally biased region" description="Polar residues" evidence="1">
    <location>
        <begin position="98"/>
        <end position="109"/>
    </location>
</feature>
<dbReference type="Proteomes" id="UP001430953">
    <property type="component" value="Unassembled WGS sequence"/>
</dbReference>
<proteinExistence type="predicted"/>
<protein>
    <submittedName>
        <fullName evidence="2">Uncharacterized protein</fullName>
    </submittedName>
</protein>